<dbReference type="RefSeq" id="WP_379316642.1">
    <property type="nucleotide sequence ID" value="NZ_JBHTLM010000002.1"/>
</dbReference>
<dbReference type="EMBL" id="JBHTLM010000002">
    <property type="protein sequence ID" value="MFD1175358.1"/>
    <property type="molecule type" value="Genomic_DNA"/>
</dbReference>
<dbReference type="Gene3D" id="3.40.50.300">
    <property type="entry name" value="P-loop containing nucleotide triphosphate hydrolases"/>
    <property type="match status" value="2"/>
</dbReference>
<sequence>MGGARGREAQHSMIFNYITFENYRPYYGKQKLELYKKKDEFTAYNQNITLVGGLNGAGKTSLINAFFICFYGRRKFSKDEYEVIKNEAINSRYYREGGRESKIQLSFTDPTGTYVIEVTFIQDKKNEIAETRKIFVTSNDELREVTTAEEEFNEFIDQRIPIDVAPFFIFDAEKIRDLVGEHDTKETIKAIQKIVSLELYNQLYEDLFKIRNQDEAALAKTVKDEDLQKLSDELQKCATELELLKSEEKPEEKKIEFLNEDKIYLNQKRRLKLANSSVTKGQINRRIGELENELKLIFTTLERFGRNSLPNLIAAPVIRELQKRIKKEQNYLDSMKKNATKFAPYDHFINQILNVEVNPPLNKEQKEQLKEKGKNVWAKVNQVHEVKVEPINVLHLNDLSQNEVLKILNSSLSSNVDVKGLVSKRIQIQGELQKLLEQLNDAPDVIDTREEDEKLARISEELGALYAARKTRSESIRKLQDRHHQLLNEITRKRQAKSELGPVEQKMELMTRLIGATKEFIDQVTILKAKQLKTEIETILLKLFRKKDLHRVEFDPNEFALKIYDEFDRQVDLTSRSEGEKQLIALSMIWALTKVSGANFPFVIDTPLARLDSIHRANLVNRYFTNLSDQVIILTTDTEITKDFAEEIEPFVQKSYLLQYDDMEKSTKVSEGYFTFE</sequence>
<dbReference type="Proteomes" id="UP001597262">
    <property type="component" value="Unassembled WGS sequence"/>
</dbReference>
<name>A0ABW3RSV4_9BACL</name>
<evidence type="ECO:0000313" key="6">
    <source>
        <dbReference type="Proteomes" id="UP001597262"/>
    </source>
</evidence>
<reference evidence="6" key="1">
    <citation type="journal article" date="2019" name="Int. J. Syst. Evol. Microbiol.">
        <title>The Global Catalogue of Microorganisms (GCM) 10K type strain sequencing project: providing services to taxonomists for standard genome sequencing and annotation.</title>
        <authorList>
            <consortium name="The Broad Institute Genomics Platform"/>
            <consortium name="The Broad Institute Genome Sequencing Center for Infectious Disease"/>
            <person name="Wu L."/>
            <person name="Ma J."/>
        </authorList>
    </citation>
    <scope>NUCLEOTIDE SEQUENCE [LARGE SCALE GENOMIC DNA]</scope>
    <source>
        <strain evidence="6">CCUG 59189</strain>
    </source>
</reference>
<dbReference type="SUPFAM" id="SSF52540">
    <property type="entry name" value="P-loop containing nucleoside triphosphate hydrolases"/>
    <property type="match status" value="2"/>
</dbReference>
<evidence type="ECO:0000256" key="3">
    <source>
        <dbReference type="ARBA" id="ARBA00013368"/>
    </source>
</evidence>
<evidence type="ECO:0000313" key="5">
    <source>
        <dbReference type="EMBL" id="MFD1175358.1"/>
    </source>
</evidence>
<dbReference type="NCBIfam" id="TIGR03185">
    <property type="entry name" value="DNA_S_dndD"/>
    <property type="match status" value="1"/>
</dbReference>
<dbReference type="Pfam" id="PF13476">
    <property type="entry name" value="AAA_23"/>
    <property type="match status" value="1"/>
</dbReference>
<dbReference type="PANTHER" id="PTHR32114">
    <property type="entry name" value="ABC TRANSPORTER ABCH.3"/>
    <property type="match status" value="1"/>
</dbReference>
<gene>
    <name evidence="5" type="primary">dndD</name>
    <name evidence="5" type="ORF">ACFQ3W_03470</name>
</gene>
<keyword evidence="6" id="KW-1185">Reference proteome</keyword>
<dbReference type="InterPro" id="IPR027417">
    <property type="entry name" value="P-loop_NTPase"/>
</dbReference>
<comment type="subunit">
    <text evidence="2">Heterodimer of SbcC and SbcD.</text>
</comment>
<evidence type="ECO:0000256" key="1">
    <source>
        <dbReference type="ARBA" id="ARBA00006930"/>
    </source>
</evidence>
<dbReference type="InterPro" id="IPR038729">
    <property type="entry name" value="Rad50/SbcC_AAA"/>
</dbReference>
<comment type="similarity">
    <text evidence="1">Belongs to the SMC family. SbcC subfamily.</text>
</comment>
<evidence type="ECO:0000259" key="4">
    <source>
        <dbReference type="Pfam" id="PF13476"/>
    </source>
</evidence>
<accession>A0ABW3RSV4</accession>
<proteinExistence type="inferred from homology"/>
<comment type="caution">
    <text evidence="5">The sequence shown here is derived from an EMBL/GenBank/DDBJ whole genome shotgun (WGS) entry which is preliminary data.</text>
</comment>
<organism evidence="5 6">
    <name type="scientific">Paenibacillus puldeungensis</name>
    <dbReference type="NCBI Taxonomy" id="696536"/>
    <lineage>
        <taxon>Bacteria</taxon>
        <taxon>Bacillati</taxon>
        <taxon>Bacillota</taxon>
        <taxon>Bacilli</taxon>
        <taxon>Bacillales</taxon>
        <taxon>Paenibacillaceae</taxon>
        <taxon>Paenibacillus</taxon>
    </lineage>
</organism>
<protein>
    <recommendedName>
        <fullName evidence="3">Nuclease SbcCD subunit C</fullName>
    </recommendedName>
</protein>
<dbReference type="InterPro" id="IPR017599">
    <property type="entry name" value="DNA_S_DndD"/>
</dbReference>
<feature type="domain" description="Rad50/SbcC-type AAA" evidence="4">
    <location>
        <begin position="18"/>
        <end position="242"/>
    </location>
</feature>
<evidence type="ECO:0000256" key="2">
    <source>
        <dbReference type="ARBA" id="ARBA00011322"/>
    </source>
</evidence>
<dbReference type="PANTHER" id="PTHR32114:SF2">
    <property type="entry name" value="ABC TRANSPORTER ABCH.3"/>
    <property type="match status" value="1"/>
</dbReference>